<protein>
    <submittedName>
        <fullName evidence="2">Undecaprenyl-phosphate 4-deoxy-4-formamido-L-arabinose transferase</fullName>
        <ecNumber evidence="2">2.4.2.53</ecNumber>
    </submittedName>
</protein>
<name>A0A5C5WU67_9BACT</name>
<feature type="domain" description="Glycosyltransferase 2-like" evidence="1">
    <location>
        <begin position="8"/>
        <end position="176"/>
    </location>
</feature>
<accession>A0A5C5WU67</accession>
<reference evidence="2 3" key="1">
    <citation type="submission" date="2019-02" db="EMBL/GenBank/DDBJ databases">
        <title>Deep-cultivation of Planctomycetes and their phenomic and genomic characterization uncovers novel biology.</title>
        <authorList>
            <person name="Wiegand S."/>
            <person name="Jogler M."/>
            <person name="Boedeker C."/>
            <person name="Pinto D."/>
            <person name="Vollmers J."/>
            <person name="Rivas-Marin E."/>
            <person name="Kohn T."/>
            <person name="Peeters S.H."/>
            <person name="Heuer A."/>
            <person name="Rast P."/>
            <person name="Oberbeckmann S."/>
            <person name="Bunk B."/>
            <person name="Jeske O."/>
            <person name="Meyerdierks A."/>
            <person name="Storesund J.E."/>
            <person name="Kallscheuer N."/>
            <person name="Luecker S."/>
            <person name="Lage O.M."/>
            <person name="Pohl T."/>
            <person name="Merkel B.J."/>
            <person name="Hornburger P."/>
            <person name="Mueller R.-W."/>
            <person name="Bruemmer F."/>
            <person name="Labrenz M."/>
            <person name="Spormann A.M."/>
            <person name="Op Den Camp H."/>
            <person name="Overmann J."/>
            <person name="Amann R."/>
            <person name="Jetten M.S.M."/>
            <person name="Mascher T."/>
            <person name="Medema M.H."/>
            <person name="Devos D.P."/>
            <person name="Kaster A.-K."/>
            <person name="Ovreas L."/>
            <person name="Rohde M."/>
            <person name="Galperin M.Y."/>
            <person name="Jogler C."/>
        </authorList>
    </citation>
    <scope>NUCLEOTIDE SEQUENCE [LARGE SCALE GENOMIC DNA]</scope>
    <source>
        <strain evidence="2 3">Pla22</strain>
    </source>
</reference>
<evidence type="ECO:0000313" key="2">
    <source>
        <dbReference type="EMBL" id="TWT53523.1"/>
    </source>
</evidence>
<dbReference type="SUPFAM" id="SSF53448">
    <property type="entry name" value="Nucleotide-diphospho-sugar transferases"/>
    <property type="match status" value="1"/>
</dbReference>
<organism evidence="2 3">
    <name type="scientific">Rubripirellula amarantea</name>
    <dbReference type="NCBI Taxonomy" id="2527999"/>
    <lineage>
        <taxon>Bacteria</taxon>
        <taxon>Pseudomonadati</taxon>
        <taxon>Planctomycetota</taxon>
        <taxon>Planctomycetia</taxon>
        <taxon>Pirellulales</taxon>
        <taxon>Pirellulaceae</taxon>
        <taxon>Rubripirellula</taxon>
    </lineage>
</organism>
<dbReference type="GO" id="GO:0099621">
    <property type="term" value="F:undecaprenyl-phosphate 4-deoxy-4-formamido-L-arabinose transferase activity"/>
    <property type="evidence" value="ECO:0007669"/>
    <property type="project" value="UniProtKB-EC"/>
</dbReference>
<evidence type="ECO:0000313" key="3">
    <source>
        <dbReference type="Proteomes" id="UP000316598"/>
    </source>
</evidence>
<dbReference type="CDD" id="cd04179">
    <property type="entry name" value="DPM_DPG-synthase_like"/>
    <property type="match status" value="1"/>
</dbReference>
<dbReference type="InterPro" id="IPR050256">
    <property type="entry name" value="Glycosyltransferase_2"/>
</dbReference>
<keyword evidence="2" id="KW-0808">Transferase</keyword>
<dbReference type="Pfam" id="PF00535">
    <property type="entry name" value="Glycos_transf_2"/>
    <property type="match status" value="1"/>
</dbReference>
<dbReference type="InterPro" id="IPR029044">
    <property type="entry name" value="Nucleotide-diphossugar_trans"/>
</dbReference>
<gene>
    <name evidence="2" type="primary">arnC_2</name>
    <name evidence="2" type="ORF">Pla22_11520</name>
</gene>
<proteinExistence type="predicted"/>
<dbReference type="Proteomes" id="UP000316598">
    <property type="component" value="Unassembled WGS sequence"/>
</dbReference>
<comment type="caution">
    <text evidence="2">The sequence shown here is derived from an EMBL/GenBank/DDBJ whole genome shotgun (WGS) entry which is preliminary data.</text>
</comment>
<dbReference type="RefSeq" id="WP_146513729.1">
    <property type="nucleotide sequence ID" value="NZ_SJPI01000001.1"/>
</dbReference>
<dbReference type="PANTHER" id="PTHR48090">
    <property type="entry name" value="UNDECAPRENYL-PHOSPHATE 4-DEOXY-4-FORMAMIDO-L-ARABINOSE TRANSFERASE-RELATED"/>
    <property type="match status" value="1"/>
</dbReference>
<keyword evidence="3" id="KW-1185">Reference proteome</keyword>
<dbReference type="Gene3D" id="3.90.550.10">
    <property type="entry name" value="Spore Coat Polysaccharide Biosynthesis Protein SpsA, Chain A"/>
    <property type="match status" value="1"/>
</dbReference>
<dbReference type="PANTHER" id="PTHR48090:SF7">
    <property type="entry name" value="RFBJ PROTEIN"/>
    <property type="match status" value="1"/>
</dbReference>
<dbReference type="InterPro" id="IPR001173">
    <property type="entry name" value="Glyco_trans_2-like"/>
</dbReference>
<dbReference type="EC" id="2.4.2.53" evidence="2"/>
<keyword evidence="2" id="KW-0328">Glycosyltransferase</keyword>
<dbReference type="EMBL" id="SJPI01000001">
    <property type="protein sequence ID" value="TWT53523.1"/>
    <property type="molecule type" value="Genomic_DNA"/>
</dbReference>
<dbReference type="AlphaFoldDB" id="A0A5C5WU67"/>
<dbReference type="OrthoDB" id="9772170at2"/>
<sequence length="273" mass="31082">MNEPPQISVVLPAYNEEANIGPCIDELLQCLIGEHELRTEVIVVNDNSHDNTEAEVLKVAKNWPGSIRLIRRNPPGGFGRALRTGLAYVTGDVVIVYMSDRSDHPEDAFAYYQKIQEGYDCVFGSRFIKGAEVNRYPRVKLVVNRIVNKVVQWMFWTDMNDLTNAFKAYRREVVQTCGPYKACHFNITLEMSLSALIGGYKITQIPIGWEGRTWGSTNLRMGEMGRRYLCTLLMLFFQRILMSDDVKSERFGKVTFGQEIPLVEDAVLTAKNE</sequence>
<evidence type="ECO:0000259" key="1">
    <source>
        <dbReference type="Pfam" id="PF00535"/>
    </source>
</evidence>